<comment type="catalytic activity">
    <reaction evidence="7">
        <text>a UDP-3-O-[(3R)-3-hydroxyacyl]-alpha-D-glucosamine + a (3R)-hydroxyacyl-[ACP] = a UDP-2-N,3-O-bis[(3R)-3-hydroxyacyl]-alpha-D-glucosamine + holo-[ACP] + H(+)</text>
        <dbReference type="Rhea" id="RHEA:53836"/>
        <dbReference type="Rhea" id="RHEA-COMP:9685"/>
        <dbReference type="Rhea" id="RHEA-COMP:9945"/>
        <dbReference type="ChEBI" id="CHEBI:15378"/>
        <dbReference type="ChEBI" id="CHEBI:64479"/>
        <dbReference type="ChEBI" id="CHEBI:78827"/>
        <dbReference type="ChEBI" id="CHEBI:137740"/>
        <dbReference type="ChEBI" id="CHEBI:137748"/>
        <dbReference type="EC" id="2.3.1.191"/>
    </reaction>
</comment>
<sequence>MKTIALHVVAELVQGTLEGDGDITISGMNGLEAAGSEEITFLAHAKEAARLTTTKAACALVPLDLTDPQPLPVIRVANPYLASAIVHNKLLEREFQATGIHPRAFVGDDCQIADEVSVGPLVAIGNRVVIGQRVTLEPGVVIGDDVMIGDDCVLKANVSIAERCKIGNRVIIHSGTVIGSDGYGYATDAMGNHIKRPQVGTVRIDDVVEIGAGVTIDRGAFGETWIQSGGKIDNQVHLAHNVVVGPNALLVAQVGIAGSTTLGRNVVLGGQTAVKDHIQLGDRVMAAARSGIHNSQPDGAQVGGAPAIPVKIWGKATAVFAKLPEMYRELRALKKAVAALEKRFEK</sequence>
<dbReference type="InterPro" id="IPR007691">
    <property type="entry name" value="LpxD"/>
</dbReference>
<evidence type="ECO:0000256" key="4">
    <source>
        <dbReference type="ARBA" id="ARBA00022737"/>
    </source>
</evidence>
<comment type="pathway">
    <text evidence="7">Bacterial outer membrane biogenesis; LPS lipid A biosynthesis.</text>
</comment>
<dbReference type="SUPFAM" id="SSF51161">
    <property type="entry name" value="Trimeric LpxA-like enzymes"/>
    <property type="match status" value="1"/>
</dbReference>
<evidence type="ECO:0000256" key="1">
    <source>
        <dbReference type="ARBA" id="ARBA00022516"/>
    </source>
</evidence>
<comment type="similarity">
    <text evidence="7">Belongs to the transferase hexapeptide repeat family. LpxD subfamily.</text>
</comment>
<name>A0A2G6E0W8_9BACT</name>
<protein>
    <recommendedName>
        <fullName evidence="7">UDP-3-O-acylglucosamine N-acyltransferase</fullName>
        <ecNumber evidence="7">2.3.1.191</ecNumber>
    </recommendedName>
</protein>
<dbReference type="GO" id="GO:0016410">
    <property type="term" value="F:N-acyltransferase activity"/>
    <property type="evidence" value="ECO:0007669"/>
    <property type="project" value="InterPro"/>
</dbReference>
<comment type="subunit">
    <text evidence="7">Homotrimer.</text>
</comment>
<keyword evidence="5 7" id="KW-0443">Lipid metabolism</keyword>
<keyword evidence="1 7" id="KW-0444">Lipid biosynthesis</keyword>
<dbReference type="NCBIfam" id="TIGR01853">
    <property type="entry name" value="lipid_A_lpxD"/>
    <property type="match status" value="1"/>
</dbReference>
<keyword evidence="6 7" id="KW-0012">Acyltransferase</keyword>
<evidence type="ECO:0000256" key="5">
    <source>
        <dbReference type="ARBA" id="ARBA00023098"/>
    </source>
</evidence>
<dbReference type="PANTHER" id="PTHR43378:SF2">
    <property type="entry name" value="UDP-3-O-ACYLGLUCOSAMINE N-ACYLTRANSFERASE 1, MITOCHONDRIAL-RELATED"/>
    <property type="match status" value="1"/>
</dbReference>
<dbReference type="Gene3D" id="3.40.1390.10">
    <property type="entry name" value="MurE/MurF, N-terminal domain"/>
    <property type="match status" value="1"/>
</dbReference>
<dbReference type="GO" id="GO:0016020">
    <property type="term" value="C:membrane"/>
    <property type="evidence" value="ECO:0007669"/>
    <property type="project" value="GOC"/>
</dbReference>
<dbReference type="Pfam" id="PF04613">
    <property type="entry name" value="LpxD"/>
    <property type="match status" value="1"/>
</dbReference>
<dbReference type="InterPro" id="IPR020573">
    <property type="entry name" value="UDP_GlcNAc_AcTrfase_non-rep"/>
</dbReference>
<comment type="function">
    <text evidence="7">Catalyzes the N-acylation of UDP-3-O-acylglucosamine using 3-hydroxyacyl-ACP as the acyl donor. Is involved in the biosynthesis of lipid A, a phosphorylated glycolipid that anchors the lipopolysaccharide to the outer membrane of the cell.</text>
</comment>
<dbReference type="GO" id="GO:0009245">
    <property type="term" value="P:lipid A biosynthetic process"/>
    <property type="evidence" value="ECO:0007669"/>
    <property type="project" value="UniProtKB-UniRule"/>
</dbReference>
<evidence type="ECO:0000259" key="9">
    <source>
        <dbReference type="Pfam" id="PF25087"/>
    </source>
</evidence>
<evidence type="ECO:0000259" key="8">
    <source>
        <dbReference type="Pfam" id="PF04613"/>
    </source>
</evidence>
<dbReference type="EC" id="2.3.1.191" evidence="7"/>
<evidence type="ECO:0000313" key="10">
    <source>
        <dbReference type="EMBL" id="PID55729.1"/>
    </source>
</evidence>
<accession>A0A2G6E0W8</accession>
<dbReference type="Gene3D" id="2.160.10.10">
    <property type="entry name" value="Hexapeptide repeat proteins"/>
    <property type="match status" value="1"/>
</dbReference>
<reference evidence="10 11" key="1">
    <citation type="submission" date="2017-10" db="EMBL/GenBank/DDBJ databases">
        <title>Novel microbial diversity and functional potential in the marine mammal oral microbiome.</title>
        <authorList>
            <person name="Dudek N.K."/>
            <person name="Sun C.L."/>
            <person name="Burstein D."/>
            <person name="Kantor R.S."/>
            <person name="Aliaga Goltsman D.S."/>
            <person name="Bik E.M."/>
            <person name="Thomas B.C."/>
            <person name="Banfield J.F."/>
            <person name="Relman D.A."/>
        </authorList>
    </citation>
    <scope>NUCLEOTIDE SEQUENCE [LARGE SCALE GENOMIC DNA]</scope>
    <source>
        <strain evidence="10">DOLZORAL124_49_17</strain>
    </source>
</reference>
<dbReference type="HAMAP" id="MF_00523">
    <property type="entry name" value="LpxD"/>
    <property type="match status" value="1"/>
</dbReference>
<evidence type="ECO:0000256" key="2">
    <source>
        <dbReference type="ARBA" id="ARBA00022556"/>
    </source>
</evidence>
<dbReference type="GO" id="GO:0103118">
    <property type="term" value="F:UDP-3-O-[(3R)-3-hydroxyacyl]-glucosamine N-acyltransferase activity"/>
    <property type="evidence" value="ECO:0007669"/>
    <property type="project" value="UniProtKB-EC"/>
</dbReference>
<evidence type="ECO:0000256" key="7">
    <source>
        <dbReference type="HAMAP-Rule" id="MF_00523"/>
    </source>
</evidence>
<evidence type="ECO:0000256" key="6">
    <source>
        <dbReference type="ARBA" id="ARBA00023315"/>
    </source>
</evidence>
<comment type="caution">
    <text evidence="10">The sequence shown here is derived from an EMBL/GenBank/DDBJ whole genome shotgun (WGS) entry which is preliminary data.</text>
</comment>
<dbReference type="NCBIfam" id="NF002060">
    <property type="entry name" value="PRK00892.1"/>
    <property type="match status" value="1"/>
</dbReference>
<dbReference type="PANTHER" id="PTHR43378">
    <property type="entry name" value="UDP-3-O-ACYLGLUCOSAMINE N-ACYLTRANSFERASE"/>
    <property type="match status" value="1"/>
</dbReference>
<dbReference type="InterPro" id="IPR011004">
    <property type="entry name" value="Trimer_LpxA-like_sf"/>
</dbReference>
<dbReference type="Proteomes" id="UP000229740">
    <property type="component" value="Unassembled WGS sequence"/>
</dbReference>
<feature type="active site" description="Proton acceptor" evidence="7">
    <location>
        <position position="240"/>
    </location>
</feature>
<evidence type="ECO:0000313" key="11">
    <source>
        <dbReference type="Proteomes" id="UP000229740"/>
    </source>
</evidence>
<feature type="domain" description="Mannose-1-phosphate guanyltransferase C-terminal" evidence="9">
    <location>
        <begin position="102"/>
        <end position="181"/>
    </location>
</feature>
<dbReference type="CDD" id="cd03352">
    <property type="entry name" value="LbH_LpxD"/>
    <property type="match status" value="1"/>
</dbReference>
<proteinExistence type="inferred from homology"/>
<dbReference type="AlphaFoldDB" id="A0A2G6E0W8"/>
<keyword evidence="3 7" id="KW-0808">Transferase</keyword>
<evidence type="ECO:0000256" key="3">
    <source>
        <dbReference type="ARBA" id="ARBA00022679"/>
    </source>
</evidence>
<gene>
    <name evidence="7 10" type="primary">lpxD</name>
    <name evidence="10" type="ORF">CSB45_14630</name>
</gene>
<feature type="domain" description="UDP-3-O-[3-hydroxymyristoyl] glucosamine N-acyltransferase non-repeat region" evidence="8">
    <location>
        <begin position="22"/>
        <end position="86"/>
    </location>
</feature>
<dbReference type="EMBL" id="PDPS01000045">
    <property type="protein sequence ID" value="PID55729.1"/>
    <property type="molecule type" value="Genomic_DNA"/>
</dbReference>
<keyword evidence="2 7" id="KW-0441">Lipid A biosynthesis</keyword>
<dbReference type="UniPathway" id="UPA00973"/>
<organism evidence="10 11">
    <name type="scientific">candidate division KSB3 bacterium</name>
    <dbReference type="NCBI Taxonomy" id="2044937"/>
    <lineage>
        <taxon>Bacteria</taxon>
        <taxon>candidate division KSB3</taxon>
    </lineage>
</organism>
<dbReference type="Pfam" id="PF25087">
    <property type="entry name" value="GMPPB_C"/>
    <property type="match status" value="1"/>
</dbReference>
<keyword evidence="4 7" id="KW-0677">Repeat</keyword>
<dbReference type="InterPro" id="IPR056729">
    <property type="entry name" value="GMPPB_C"/>
</dbReference>